<dbReference type="PANTHER" id="PTHR33744:SF7">
    <property type="entry name" value="PUCR FAMILY TRANSCRIPTIONAL REGULATOR"/>
    <property type="match status" value="1"/>
</dbReference>
<evidence type="ECO:0000259" key="4">
    <source>
        <dbReference type="Pfam" id="PF17853"/>
    </source>
</evidence>
<organism evidence="5 6">
    <name type="scientific">Nocardia fluminea</name>
    <dbReference type="NCBI Taxonomy" id="134984"/>
    <lineage>
        <taxon>Bacteria</taxon>
        <taxon>Bacillati</taxon>
        <taxon>Actinomycetota</taxon>
        <taxon>Actinomycetes</taxon>
        <taxon>Mycobacteriales</taxon>
        <taxon>Nocardiaceae</taxon>
        <taxon>Nocardia</taxon>
    </lineage>
</organism>
<dbReference type="EMBL" id="PJMW01000001">
    <property type="protein sequence ID" value="PKV99151.1"/>
    <property type="molecule type" value="Genomic_DNA"/>
</dbReference>
<evidence type="ECO:0000259" key="2">
    <source>
        <dbReference type="Pfam" id="PF13556"/>
    </source>
</evidence>
<dbReference type="Pfam" id="PF13556">
    <property type="entry name" value="HTH_30"/>
    <property type="match status" value="1"/>
</dbReference>
<dbReference type="OrthoDB" id="3655573at2"/>
<dbReference type="InterPro" id="IPR025751">
    <property type="entry name" value="RsbRD_N_dom"/>
</dbReference>
<proteinExistence type="inferred from homology"/>
<feature type="domain" description="RsbT co-antagonist protein RsbRD N-terminal" evidence="3">
    <location>
        <begin position="32"/>
        <end position="168"/>
    </location>
</feature>
<evidence type="ECO:0000313" key="5">
    <source>
        <dbReference type="EMBL" id="PKV99151.1"/>
    </source>
</evidence>
<evidence type="ECO:0000259" key="3">
    <source>
        <dbReference type="Pfam" id="PF14361"/>
    </source>
</evidence>
<accession>A0A2N3WZ50</accession>
<reference evidence="5 6" key="1">
    <citation type="submission" date="2017-12" db="EMBL/GenBank/DDBJ databases">
        <title>Sequencing the genomes of 1000 Actinobacteria strains.</title>
        <authorList>
            <person name="Klenk H.-P."/>
        </authorList>
    </citation>
    <scope>NUCLEOTIDE SEQUENCE [LARGE SCALE GENOMIC DNA]</scope>
    <source>
        <strain evidence="5 6">DSM 44489</strain>
    </source>
</reference>
<dbReference type="RefSeq" id="WP_101463479.1">
    <property type="nucleotide sequence ID" value="NZ_PJMW01000001.1"/>
</dbReference>
<feature type="domain" description="PucR C-terminal helix-turn-helix" evidence="2">
    <location>
        <begin position="367"/>
        <end position="424"/>
    </location>
</feature>
<dbReference type="AlphaFoldDB" id="A0A2N3WZ50"/>
<evidence type="ECO:0000256" key="1">
    <source>
        <dbReference type="ARBA" id="ARBA00006754"/>
    </source>
</evidence>
<dbReference type="Pfam" id="PF14361">
    <property type="entry name" value="RsbRD_N"/>
    <property type="match status" value="1"/>
</dbReference>
<keyword evidence="6" id="KW-1185">Reference proteome</keyword>
<dbReference type="PANTHER" id="PTHR33744">
    <property type="entry name" value="CARBOHYDRATE DIACID REGULATOR"/>
    <property type="match status" value="1"/>
</dbReference>
<dbReference type="InterPro" id="IPR041522">
    <property type="entry name" value="CdaR_GGDEF"/>
</dbReference>
<protein>
    <submittedName>
        <fullName evidence="5">CdaR family transcriptional regulator</fullName>
    </submittedName>
</protein>
<feature type="domain" description="CdaR GGDEF-like" evidence="4">
    <location>
        <begin position="200"/>
        <end position="318"/>
    </location>
</feature>
<gene>
    <name evidence="5" type="ORF">ATK86_1193</name>
</gene>
<comment type="caution">
    <text evidence="5">The sequence shown here is derived from an EMBL/GenBank/DDBJ whole genome shotgun (WGS) entry which is preliminary data.</text>
</comment>
<dbReference type="InterPro" id="IPR025736">
    <property type="entry name" value="PucR_C-HTH_dom"/>
</dbReference>
<evidence type="ECO:0000313" key="6">
    <source>
        <dbReference type="Proteomes" id="UP000233766"/>
    </source>
</evidence>
<dbReference type="InterPro" id="IPR042070">
    <property type="entry name" value="PucR_C-HTH_sf"/>
</dbReference>
<comment type="similarity">
    <text evidence="1">Belongs to the CdaR family.</text>
</comment>
<name>A0A2N3WZ50_9NOCA</name>
<sequence>MSAGSRLSVSTESEQVRAERHRIAGCAYEHADEIADDVMAKICAQLPGYATAGPGVLDDVHDQLARLSRTGLGALLEHRRVHPADVAYARQAAARRARTGLPLVDYIAAFRLGQRAIWKTLLAHAGDSEAGQAAVLSLAGPLARYTDLISTQATDAYLEFQQYVAAESGRDSQALMDALLDGALPASGPHLSVATAHGVGAERTAPVVVVTAVVLDRVDRGEDCSERLGQARQLVSAALARCTVNGLRTLSVVRGSEIVAVPALGVGGATDGLCERLRATQDELGAEGITLAIGVSTAVTEVAQIPRAYRQAQAALELLPEGGGVLALPQLTPFKYLLLRADDTTRQLVDPRIGSALAEDRVRGGTLAETIRAFAAADMNLREAADTLHIHLNTAKYRLGRIQELTGRNVRSVNDLVELLVAIELAAVINEA</sequence>
<dbReference type="Gene3D" id="1.10.10.2840">
    <property type="entry name" value="PucR C-terminal helix-turn-helix domain"/>
    <property type="match status" value="1"/>
</dbReference>
<dbReference type="Pfam" id="PF17853">
    <property type="entry name" value="GGDEF_2"/>
    <property type="match status" value="1"/>
</dbReference>
<dbReference type="InterPro" id="IPR051448">
    <property type="entry name" value="CdaR-like_regulators"/>
</dbReference>
<dbReference type="Proteomes" id="UP000233766">
    <property type="component" value="Unassembled WGS sequence"/>
</dbReference>